<keyword evidence="2 6" id="KW-0349">Heme</keyword>
<dbReference type="PANTHER" id="PTHR11961">
    <property type="entry name" value="CYTOCHROME C"/>
    <property type="match status" value="1"/>
</dbReference>
<dbReference type="Pfam" id="PF00034">
    <property type="entry name" value="Cytochrom_C"/>
    <property type="match status" value="1"/>
</dbReference>
<dbReference type="PRINTS" id="PR00604">
    <property type="entry name" value="CYTCHRMECIAB"/>
</dbReference>
<dbReference type="GO" id="GO:0020037">
    <property type="term" value="F:heme binding"/>
    <property type="evidence" value="ECO:0007669"/>
    <property type="project" value="InterPro"/>
</dbReference>
<feature type="domain" description="Cytochrome c" evidence="8">
    <location>
        <begin position="30"/>
        <end position="126"/>
    </location>
</feature>
<dbReference type="Gene3D" id="1.10.760.10">
    <property type="entry name" value="Cytochrome c-like domain"/>
    <property type="match status" value="1"/>
</dbReference>
<dbReference type="OrthoDB" id="9805828at2"/>
<evidence type="ECO:0000256" key="4">
    <source>
        <dbReference type="ARBA" id="ARBA00022982"/>
    </source>
</evidence>
<gene>
    <name evidence="9" type="ORF">EUU25_02350</name>
</gene>
<dbReference type="InterPro" id="IPR002327">
    <property type="entry name" value="Cyt_c_1A/1B"/>
</dbReference>
<evidence type="ECO:0000313" key="9">
    <source>
        <dbReference type="EMBL" id="QGY79560.1"/>
    </source>
</evidence>
<evidence type="ECO:0000313" key="10">
    <source>
        <dbReference type="Proteomes" id="UP000428803"/>
    </source>
</evidence>
<protein>
    <submittedName>
        <fullName evidence="9">C-type cytochrome</fullName>
    </submittedName>
</protein>
<keyword evidence="1" id="KW-0813">Transport</keyword>
<keyword evidence="5 6" id="KW-0408">Iron</keyword>
<name>A0A6I6L1T5_9SPHN</name>
<dbReference type="GO" id="GO:0009055">
    <property type="term" value="F:electron transfer activity"/>
    <property type="evidence" value="ECO:0007669"/>
    <property type="project" value="InterPro"/>
</dbReference>
<feature type="signal peptide" evidence="7">
    <location>
        <begin position="1"/>
        <end position="23"/>
    </location>
</feature>
<keyword evidence="10" id="KW-1185">Reference proteome</keyword>
<reference evidence="10" key="1">
    <citation type="submission" date="2019-01" db="EMBL/GenBank/DDBJ databases">
        <title>Sphingorhabdus lacus sp.nov., isolated from an oligotrophic freshwater lake.</title>
        <authorList>
            <person name="Park M."/>
        </authorList>
    </citation>
    <scope>NUCLEOTIDE SEQUENCE [LARGE SCALE GENOMIC DNA]</scope>
    <source>
        <strain evidence="10">IMCC1753</strain>
    </source>
</reference>
<feature type="chain" id="PRO_5026146987" evidence="7">
    <location>
        <begin position="24"/>
        <end position="126"/>
    </location>
</feature>
<dbReference type="KEGG" id="slaa:EUU25_02350"/>
<dbReference type="InterPro" id="IPR036909">
    <property type="entry name" value="Cyt_c-like_dom_sf"/>
</dbReference>
<dbReference type="RefSeq" id="WP_158903040.1">
    <property type="nucleotide sequence ID" value="NZ_CP035733.1"/>
</dbReference>
<accession>A0A6I6L1T5</accession>
<evidence type="ECO:0000256" key="2">
    <source>
        <dbReference type="ARBA" id="ARBA00022617"/>
    </source>
</evidence>
<organism evidence="9 10">
    <name type="scientific">Sphingorhabdus lacus</name>
    <dbReference type="NCBI Taxonomy" id="392610"/>
    <lineage>
        <taxon>Bacteria</taxon>
        <taxon>Pseudomonadati</taxon>
        <taxon>Pseudomonadota</taxon>
        <taxon>Alphaproteobacteria</taxon>
        <taxon>Sphingomonadales</taxon>
        <taxon>Sphingomonadaceae</taxon>
        <taxon>Sphingorhabdus</taxon>
    </lineage>
</organism>
<evidence type="ECO:0000256" key="6">
    <source>
        <dbReference type="PROSITE-ProRule" id="PRU00433"/>
    </source>
</evidence>
<keyword evidence="3 6" id="KW-0479">Metal-binding</keyword>
<evidence type="ECO:0000259" key="8">
    <source>
        <dbReference type="PROSITE" id="PS51007"/>
    </source>
</evidence>
<dbReference type="GO" id="GO:0046872">
    <property type="term" value="F:metal ion binding"/>
    <property type="evidence" value="ECO:0007669"/>
    <property type="project" value="UniProtKB-KW"/>
</dbReference>
<evidence type="ECO:0000256" key="5">
    <source>
        <dbReference type="ARBA" id="ARBA00023004"/>
    </source>
</evidence>
<dbReference type="InterPro" id="IPR009056">
    <property type="entry name" value="Cyt_c-like_dom"/>
</dbReference>
<keyword evidence="4" id="KW-0249">Electron transport</keyword>
<evidence type="ECO:0000256" key="1">
    <source>
        <dbReference type="ARBA" id="ARBA00022448"/>
    </source>
</evidence>
<dbReference type="SUPFAM" id="SSF46626">
    <property type="entry name" value="Cytochrome c"/>
    <property type="match status" value="1"/>
</dbReference>
<evidence type="ECO:0000256" key="3">
    <source>
        <dbReference type="ARBA" id="ARBA00022723"/>
    </source>
</evidence>
<dbReference type="PROSITE" id="PS51007">
    <property type="entry name" value="CYTC"/>
    <property type="match status" value="1"/>
</dbReference>
<dbReference type="AlphaFoldDB" id="A0A6I6L1T5"/>
<dbReference type="EMBL" id="CP035733">
    <property type="protein sequence ID" value="QGY79560.1"/>
    <property type="molecule type" value="Genomic_DNA"/>
</dbReference>
<sequence>MTYRSFILPAVMAALAISSVAIAQSPNATPQAAAGAKLYQSKCSSCHSIAANKIGPAHRGVFGRVAGAASGYKYSAALKGSKITWNAATLDKWLSGPQKLVKGSKMYLVVTNADERAAIIAYLKTQ</sequence>
<proteinExistence type="predicted"/>
<keyword evidence="7" id="KW-0732">Signal</keyword>
<evidence type="ECO:0000256" key="7">
    <source>
        <dbReference type="SAM" id="SignalP"/>
    </source>
</evidence>
<dbReference type="Proteomes" id="UP000428803">
    <property type="component" value="Chromosome"/>
</dbReference>